<gene>
    <name evidence="1" type="ORF">S01H1_19979</name>
</gene>
<dbReference type="AlphaFoldDB" id="X0TXS5"/>
<name>X0TXS5_9ZZZZ</name>
<proteinExistence type="predicted"/>
<sequence>MALSPGTLITTSRGLAPVEALTEAPFEVWTGQQYEPARVRTVGVAPVARLALANGL</sequence>
<reference evidence="1" key="1">
    <citation type="journal article" date="2014" name="Front. Microbiol.">
        <title>High frequency of phylogenetically diverse reductive dehalogenase-homologous genes in deep subseafloor sedimentary metagenomes.</title>
        <authorList>
            <person name="Kawai M."/>
            <person name="Futagami T."/>
            <person name="Toyoda A."/>
            <person name="Takaki Y."/>
            <person name="Nishi S."/>
            <person name="Hori S."/>
            <person name="Arai W."/>
            <person name="Tsubouchi T."/>
            <person name="Morono Y."/>
            <person name="Uchiyama I."/>
            <person name="Ito T."/>
            <person name="Fujiyama A."/>
            <person name="Inagaki F."/>
            <person name="Takami H."/>
        </authorList>
    </citation>
    <scope>NUCLEOTIDE SEQUENCE</scope>
    <source>
        <strain evidence="1">Expedition CK06-06</strain>
    </source>
</reference>
<feature type="non-terminal residue" evidence="1">
    <location>
        <position position="56"/>
    </location>
</feature>
<comment type="caution">
    <text evidence="1">The sequence shown here is derived from an EMBL/GenBank/DDBJ whole genome shotgun (WGS) entry which is preliminary data.</text>
</comment>
<protein>
    <submittedName>
        <fullName evidence="1">Uncharacterized protein</fullName>
    </submittedName>
</protein>
<dbReference type="EMBL" id="BARS01010869">
    <property type="protein sequence ID" value="GAF98079.1"/>
    <property type="molecule type" value="Genomic_DNA"/>
</dbReference>
<organism evidence="1">
    <name type="scientific">marine sediment metagenome</name>
    <dbReference type="NCBI Taxonomy" id="412755"/>
    <lineage>
        <taxon>unclassified sequences</taxon>
        <taxon>metagenomes</taxon>
        <taxon>ecological metagenomes</taxon>
    </lineage>
</organism>
<evidence type="ECO:0000313" key="1">
    <source>
        <dbReference type="EMBL" id="GAF98079.1"/>
    </source>
</evidence>
<accession>X0TXS5</accession>